<comment type="caution">
    <text evidence="1">The sequence shown here is derived from an EMBL/GenBank/DDBJ whole genome shotgun (WGS) entry which is preliminary data.</text>
</comment>
<reference evidence="1 2" key="1">
    <citation type="submission" date="2016-08" db="EMBL/GenBank/DDBJ databases">
        <title>A Parts List for Fungal Cellulosomes Revealed by Comparative Genomics.</title>
        <authorList>
            <consortium name="DOE Joint Genome Institute"/>
            <person name="Haitjema C.H."/>
            <person name="Gilmore S.P."/>
            <person name="Henske J.K."/>
            <person name="Solomon K.V."/>
            <person name="De Groot R."/>
            <person name="Kuo A."/>
            <person name="Mondo S.J."/>
            <person name="Salamov A.A."/>
            <person name="Labutti K."/>
            <person name="Zhao Z."/>
            <person name="Chiniquy J."/>
            <person name="Barry K."/>
            <person name="Brewer H.M."/>
            <person name="Purvine S.O."/>
            <person name="Wright A.T."/>
            <person name="Boxma B."/>
            <person name="Van Alen T."/>
            <person name="Hackstein J.H."/>
            <person name="Baker S.E."/>
            <person name="Grigoriev I.V."/>
            <person name="O'Malley M.A."/>
        </authorList>
    </citation>
    <scope>NUCLEOTIDE SEQUENCE [LARGE SCALE GENOMIC DNA]</scope>
    <source>
        <strain evidence="1 2">S4</strain>
    </source>
</reference>
<evidence type="ECO:0000313" key="2">
    <source>
        <dbReference type="Proteomes" id="UP000193944"/>
    </source>
</evidence>
<gene>
    <name evidence="1" type="ORF">BCR32DRAFT_247105</name>
</gene>
<name>A0A1Y1WY48_9FUNG</name>
<accession>A0A1Y1WY48</accession>
<dbReference type="InterPro" id="IPR035992">
    <property type="entry name" value="Ricin_B-like_lectins"/>
</dbReference>
<proteinExistence type="predicted"/>
<organism evidence="1 2">
    <name type="scientific">Anaeromyces robustus</name>
    <dbReference type="NCBI Taxonomy" id="1754192"/>
    <lineage>
        <taxon>Eukaryota</taxon>
        <taxon>Fungi</taxon>
        <taxon>Fungi incertae sedis</taxon>
        <taxon>Chytridiomycota</taxon>
        <taxon>Chytridiomycota incertae sedis</taxon>
        <taxon>Neocallimastigomycetes</taxon>
        <taxon>Neocallimastigales</taxon>
        <taxon>Neocallimastigaceae</taxon>
        <taxon>Anaeromyces</taxon>
    </lineage>
</organism>
<dbReference type="SUPFAM" id="SSF50370">
    <property type="entry name" value="Ricin B-like lectins"/>
    <property type="match status" value="2"/>
</dbReference>
<dbReference type="STRING" id="1754192.A0A1Y1WY48"/>
<dbReference type="PROSITE" id="PS50231">
    <property type="entry name" value="RICIN_B_LECTIN"/>
    <property type="match status" value="1"/>
</dbReference>
<sequence length="366" mass="41718">MDIIINTIICHVHQEDVLNQIIALPESLNSNNNQAAIWIYNEYLDSCLSGESIFDNTITYDVCGNSKINKWYLDENDDNTIIRYAADTDKCISVIDDEIMLGNCDEDTVMYYNEKHKFIKNDDDMCLGAGDNKYDEYIKLNEYNYQWYIINTKEGSYFKSKSNMDLCMRVTDNDHSKLVMGDCDENAILLYSKNYGTIESILEENLCLGNSISSSENSPYDISLYKVRNNVKFYDFKSKWEIPVSGDLFFKSVEYGWCIANTVPSTGGLNMRFCKSEDILMRDSFSSNTIRPPYNGKLCMGILNTGSATETRLNMNTCNSNNNDQYWEIRTSYPGSTTTTKKTTTTVTPTPTVRADGKCGSKKLIK</sequence>
<reference evidence="1 2" key="2">
    <citation type="submission" date="2016-08" db="EMBL/GenBank/DDBJ databases">
        <title>Pervasive Adenine N6-methylation of Active Genes in Fungi.</title>
        <authorList>
            <consortium name="DOE Joint Genome Institute"/>
            <person name="Mondo S.J."/>
            <person name="Dannebaum R.O."/>
            <person name="Kuo R.C."/>
            <person name="Labutti K."/>
            <person name="Haridas S."/>
            <person name="Kuo A."/>
            <person name="Salamov A."/>
            <person name="Ahrendt S.R."/>
            <person name="Lipzen A."/>
            <person name="Sullivan W."/>
            <person name="Andreopoulos W.B."/>
            <person name="Clum A."/>
            <person name="Lindquist E."/>
            <person name="Daum C."/>
            <person name="Ramamoorthy G.K."/>
            <person name="Gryganskyi A."/>
            <person name="Culley D."/>
            <person name="Magnuson J.K."/>
            <person name="James T.Y."/>
            <person name="O'Malley M.A."/>
            <person name="Stajich J.E."/>
            <person name="Spatafora J.W."/>
            <person name="Visel A."/>
            <person name="Grigoriev I.V."/>
        </authorList>
    </citation>
    <scope>NUCLEOTIDE SEQUENCE [LARGE SCALE GENOMIC DNA]</scope>
    <source>
        <strain evidence="1 2">S4</strain>
    </source>
</reference>
<evidence type="ECO:0000313" key="1">
    <source>
        <dbReference type="EMBL" id="ORX78471.1"/>
    </source>
</evidence>
<dbReference type="OrthoDB" id="2158502at2759"/>
<dbReference type="AlphaFoldDB" id="A0A1Y1WY48"/>
<keyword evidence="2" id="KW-1185">Reference proteome</keyword>
<dbReference type="EMBL" id="MCFG01000208">
    <property type="protein sequence ID" value="ORX78471.1"/>
    <property type="molecule type" value="Genomic_DNA"/>
</dbReference>
<dbReference type="Proteomes" id="UP000193944">
    <property type="component" value="Unassembled WGS sequence"/>
</dbReference>
<protein>
    <submittedName>
        <fullName evidence="1">Uncharacterized protein</fullName>
    </submittedName>
</protein>